<evidence type="ECO:0000313" key="2">
    <source>
        <dbReference type="Proteomes" id="UP000295063"/>
    </source>
</evidence>
<reference evidence="1 2" key="1">
    <citation type="submission" date="2019-03" db="EMBL/GenBank/DDBJ databases">
        <title>Genomic Encyclopedia of Type Strains, Phase IV (KMG-IV): sequencing the most valuable type-strain genomes for metagenomic binning, comparative biology and taxonomic classification.</title>
        <authorList>
            <person name="Goeker M."/>
        </authorList>
    </citation>
    <scope>NUCLEOTIDE SEQUENCE [LARGE SCALE GENOMIC DNA]</scope>
    <source>
        <strain evidence="1 2">DSM 15969</strain>
    </source>
</reference>
<comment type="caution">
    <text evidence="1">The sequence shown here is derived from an EMBL/GenBank/DDBJ whole genome shotgun (WGS) entry which is preliminary data.</text>
</comment>
<dbReference type="AlphaFoldDB" id="A0A4R1PZR4"/>
<organism evidence="1 2">
    <name type="scientific">Anaerospora hongkongensis</name>
    <dbReference type="NCBI Taxonomy" id="244830"/>
    <lineage>
        <taxon>Bacteria</taxon>
        <taxon>Bacillati</taxon>
        <taxon>Bacillota</taxon>
        <taxon>Negativicutes</taxon>
        <taxon>Selenomonadales</taxon>
        <taxon>Sporomusaceae</taxon>
        <taxon>Anaerospora</taxon>
    </lineage>
</organism>
<dbReference type="Proteomes" id="UP000295063">
    <property type="component" value="Unassembled WGS sequence"/>
</dbReference>
<keyword evidence="2" id="KW-1185">Reference proteome</keyword>
<gene>
    <name evidence="1" type="ORF">EV210_103117</name>
</gene>
<evidence type="ECO:0000313" key="1">
    <source>
        <dbReference type="EMBL" id="TCL38645.1"/>
    </source>
</evidence>
<protein>
    <submittedName>
        <fullName evidence="1">Uncharacterized protein</fullName>
    </submittedName>
</protein>
<proteinExistence type="predicted"/>
<sequence>MAKKNEKNCKDNNKCNDANVNFACEIAPQKKACKSNEKCK</sequence>
<dbReference type="EMBL" id="SLUI01000003">
    <property type="protein sequence ID" value="TCL38645.1"/>
    <property type="molecule type" value="Genomic_DNA"/>
</dbReference>
<dbReference type="RefSeq" id="WP_279388485.1">
    <property type="nucleotide sequence ID" value="NZ_DAIMLW010000016.1"/>
</dbReference>
<name>A0A4R1PZR4_9FIRM</name>
<accession>A0A4R1PZR4</accession>